<reference evidence="3" key="2">
    <citation type="submission" date="2020-09" db="EMBL/GenBank/DDBJ databases">
        <authorList>
            <person name="Sun Q."/>
            <person name="Ohkuma M."/>
        </authorList>
    </citation>
    <scope>NUCLEOTIDE SEQUENCE</scope>
    <source>
        <strain evidence="3">JCM 4988</strain>
    </source>
</reference>
<proteinExistence type="predicted"/>
<feature type="signal peptide" evidence="1">
    <location>
        <begin position="1"/>
        <end position="29"/>
    </location>
</feature>
<evidence type="ECO:0000259" key="2">
    <source>
        <dbReference type="Pfam" id="PF00652"/>
    </source>
</evidence>
<evidence type="ECO:0000313" key="3">
    <source>
        <dbReference type="EMBL" id="GGZ49924.1"/>
    </source>
</evidence>
<feature type="chain" id="PRO_5036880303" description="Ricin B lectin domain-containing protein" evidence="1">
    <location>
        <begin position="30"/>
        <end position="190"/>
    </location>
</feature>
<keyword evidence="4" id="KW-1185">Reference proteome</keyword>
<comment type="caution">
    <text evidence="3">The sequence shown here is derived from an EMBL/GenBank/DDBJ whole genome shotgun (WGS) entry which is preliminary data.</text>
</comment>
<name>A0A918QJZ2_9ACTN</name>
<dbReference type="EMBL" id="BMWG01000019">
    <property type="protein sequence ID" value="GGZ49924.1"/>
    <property type="molecule type" value="Genomic_DNA"/>
</dbReference>
<evidence type="ECO:0000313" key="4">
    <source>
        <dbReference type="Proteomes" id="UP000630936"/>
    </source>
</evidence>
<gene>
    <name evidence="3" type="ORF">GCM10010387_50280</name>
</gene>
<evidence type="ECO:0000256" key="1">
    <source>
        <dbReference type="SAM" id="SignalP"/>
    </source>
</evidence>
<dbReference type="RefSeq" id="WP_190125477.1">
    <property type="nucleotide sequence ID" value="NZ_BMWG01000019.1"/>
</dbReference>
<sequence length="190" mass="20279">MIFRRVTSVCATFIAIAGLSLGATSSASAENGAKRYPAGSGLSEGRAVSPADATGWRLQNFNSGQCAVARGGAESSPVVQFPCGAYDDQGWTYPHHGGILNQIANRNSGKCIVVRGSTWGNKAVQSECNAGYADQIWEAHSFRHTNGETLWYFLKRGTDLALTVQGGSANNQLIQANYGGYADQWWRVAV</sequence>
<feature type="domain" description="Ricin B lectin" evidence="2">
    <location>
        <begin position="57"/>
        <end position="186"/>
    </location>
</feature>
<dbReference type="Proteomes" id="UP000630936">
    <property type="component" value="Unassembled WGS sequence"/>
</dbReference>
<dbReference type="AlphaFoldDB" id="A0A918QJZ2"/>
<dbReference type="Gene3D" id="2.80.10.50">
    <property type="match status" value="1"/>
</dbReference>
<dbReference type="SUPFAM" id="SSF50370">
    <property type="entry name" value="Ricin B-like lectins"/>
    <property type="match status" value="1"/>
</dbReference>
<dbReference type="CDD" id="cd00161">
    <property type="entry name" value="beta-trefoil_Ricin-like"/>
    <property type="match status" value="1"/>
</dbReference>
<dbReference type="InterPro" id="IPR000772">
    <property type="entry name" value="Ricin_B_lectin"/>
</dbReference>
<reference evidence="3" key="1">
    <citation type="journal article" date="2014" name="Int. J. Syst. Evol. Microbiol.">
        <title>Complete genome sequence of Corynebacterium casei LMG S-19264T (=DSM 44701T), isolated from a smear-ripened cheese.</title>
        <authorList>
            <consortium name="US DOE Joint Genome Institute (JGI-PGF)"/>
            <person name="Walter F."/>
            <person name="Albersmeier A."/>
            <person name="Kalinowski J."/>
            <person name="Ruckert C."/>
        </authorList>
    </citation>
    <scope>NUCLEOTIDE SEQUENCE</scope>
    <source>
        <strain evidence="3">JCM 4988</strain>
    </source>
</reference>
<dbReference type="Pfam" id="PF00652">
    <property type="entry name" value="Ricin_B_lectin"/>
    <property type="match status" value="1"/>
</dbReference>
<organism evidence="3 4">
    <name type="scientific">Streptomyces inusitatus</name>
    <dbReference type="NCBI Taxonomy" id="68221"/>
    <lineage>
        <taxon>Bacteria</taxon>
        <taxon>Bacillati</taxon>
        <taxon>Actinomycetota</taxon>
        <taxon>Actinomycetes</taxon>
        <taxon>Kitasatosporales</taxon>
        <taxon>Streptomycetaceae</taxon>
        <taxon>Streptomyces</taxon>
    </lineage>
</organism>
<dbReference type="InterPro" id="IPR035992">
    <property type="entry name" value="Ricin_B-like_lectins"/>
</dbReference>
<accession>A0A918QJZ2</accession>
<protein>
    <recommendedName>
        <fullName evidence="2">Ricin B lectin domain-containing protein</fullName>
    </recommendedName>
</protein>
<keyword evidence="1" id="KW-0732">Signal</keyword>
<dbReference type="PROSITE" id="PS50231">
    <property type="entry name" value="RICIN_B_LECTIN"/>
    <property type="match status" value="1"/>
</dbReference>